<evidence type="ECO:0000256" key="6">
    <source>
        <dbReference type="ARBA" id="ARBA00022968"/>
    </source>
</evidence>
<evidence type="ECO:0000256" key="2">
    <source>
        <dbReference type="ARBA" id="ARBA00004922"/>
    </source>
</evidence>
<dbReference type="GO" id="GO:0000026">
    <property type="term" value="F:alpha-1,2-mannosyltransferase activity"/>
    <property type="evidence" value="ECO:0007669"/>
    <property type="project" value="TreeGrafter"/>
</dbReference>
<comment type="similarity">
    <text evidence="3">Belongs to the MNN1/MNT family.</text>
</comment>
<dbReference type="InterPro" id="IPR022751">
    <property type="entry name" value="Alpha_mannosyltransferase"/>
</dbReference>
<keyword evidence="7" id="KW-1133">Transmembrane helix</keyword>
<dbReference type="GO" id="GO:0000139">
    <property type="term" value="C:Golgi membrane"/>
    <property type="evidence" value="ECO:0007669"/>
    <property type="project" value="UniProtKB-SubCell"/>
</dbReference>
<dbReference type="GeneID" id="30177620"/>
<feature type="region of interest" description="Disordered" evidence="10">
    <location>
        <begin position="70"/>
        <end position="117"/>
    </location>
</feature>
<dbReference type="InterPro" id="IPR029044">
    <property type="entry name" value="Nucleotide-diphossugar_trans"/>
</dbReference>
<evidence type="ECO:0000256" key="8">
    <source>
        <dbReference type="ARBA" id="ARBA00023034"/>
    </source>
</evidence>
<keyword evidence="6" id="KW-0735">Signal-anchor</keyword>
<dbReference type="PANTHER" id="PTHR31646">
    <property type="entry name" value="ALPHA-1,2-MANNOSYLTRANSFERASE MNN2"/>
    <property type="match status" value="1"/>
</dbReference>
<comment type="subcellular location">
    <subcellularLocation>
        <location evidence="1">Golgi apparatus membrane</location>
        <topology evidence="1">Single-pass type II membrane protein</topology>
    </subcellularLocation>
</comment>
<evidence type="ECO:0000256" key="4">
    <source>
        <dbReference type="ARBA" id="ARBA00022679"/>
    </source>
</evidence>
<evidence type="ECO:0000313" key="11">
    <source>
        <dbReference type="EMBL" id="ODQ47827.1"/>
    </source>
</evidence>
<evidence type="ECO:0000313" key="12">
    <source>
        <dbReference type="Proteomes" id="UP000094455"/>
    </source>
</evidence>
<evidence type="ECO:0000256" key="3">
    <source>
        <dbReference type="ARBA" id="ARBA00009105"/>
    </source>
</evidence>
<keyword evidence="4" id="KW-0808">Transferase</keyword>
<reference evidence="11 12" key="1">
    <citation type="journal article" date="2016" name="Proc. Natl. Acad. Sci. U.S.A.">
        <title>Comparative genomics of biotechnologically important yeasts.</title>
        <authorList>
            <person name="Riley R."/>
            <person name="Haridas S."/>
            <person name="Wolfe K.H."/>
            <person name="Lopes M.R."/>
            <person name="Hittinger C.T."/>
            <person name="Goeker M."/>
            <person name="Salamov A.A."/>
            <person name="Wisecaver J.H."/>
            <person name="Long T.M."/>
            <person name="Calvey C.H."/>
            <person name="Aerts A.L."/>
            <person name="Barry K.W."/>
            <person name="Choi C."/>
            <person name="Clum A."/>
            <person name="Coughlan A.Y."/>
            <person name="Deshpande S."/>
            <person name="Douglass A.P."/>
            <person name="Hanson S.J."/>
            <person name="Klenk H.-P."/>
            <person name="LaButti K.M."/>
            <person name="Lapidus A."/>
            <person name="Lindquist E.A."/>
            <person name="Lipzen A.M."/>
            <person name="Meier-Kolthoff J.P."/>
            <person name="Ohm R.A."/>
            <person name="Otillar R.P."/>
            <person name="Pangilinan J.L."/>
            <person name="Peng Y."/>
            <person name="Rokas A."/>
            <person name="Rosa C.A."/>
            <person name="Scheuner C."/>
            <person name="Sibirny A.A."/>
            <person name="Slot J.C."/>
            <person name="Stielow J.B."/>
            <person name="Sun H."/>
            <person name="Kurtzman C.P."/>
            <person name="Blackwell M."/>
            <person name="Grigoriev I.V."/>
            <person name="Jeffries T.W."/>
        </authorList>
    </citation>
    <scope>NUCLEOTIDE SEQUENCE [LARGE SCALE GENOMIC DNA]</scope>
    <source>
        <strain evidence="11 12">NRRL Y-2026</strain>
    </source>
</reference>
<keyword evidence="8" id="KW-0333">Golgi apparatus</keyword>
<protein>
    <recommendedName>
        <fullName evidence="13">Nucleotide-diphospho-sugar transferase domain-containing protein</fullName>
    </recommendedName>
</protein>
<dbReference type="Pfam" id="PF11051">
    <property type="entry name" value="Mannosyl_trans3"/>
    <property type="match status" value="1"/>
</dbReference>
<dbReference type="Proteomes" id="UP000094455">
    <property type="component" value="Unassembled WGS sequence"/>
</dbReference>
<evidence type="ECO:0000256" key="7">
    <source>
        <dbReference type="ARBA" id="ARBA00022989"/>
    </source>
</evidence>
<keyword evidence="5" id="KW-0812">Transmembrane</keyword>
<evidence type="ECO:0000256" key="5">
    <source>
        <dbReference type="ARBA" id="ARBA00022692"/>
    </source>
</evidence>
<dbReference type="SUPFAM" id="SSF53448">
    <property type="entry name" value="Nucleotide-diphospho-sugar transferases"/>
    <property type="match status" value="1"/>
</dbReference>
<evidence type="ECO:0000256" key="1">
    <source>
        <dbReference type="ARBA" id="ARBA00004323"/>
    </source>
</evidence>
<sequence length="730" mass="82734">MMFIRRSSRTKLLVAAIATVAAIAMFTNRHHSAAYIDDLRKTALFPYGADTPTETEGVAGVAESTRTAHPADGEVVYPPPSHGTEQLAKPRESSEVAEKQEHGHGKAGPAGGEDAPPETLFDFGEAEIRAIHNVSTERFLSGDPHAQGFFGKLFDLVLRNEMSHPLKRRQGLDGNGKPHIDNVHFKSDPDEILSEEQLLRFFDFPPEFVDDLTVKHANVLNSLPDYVPSFYAGDGYAIVGGGHYSWYSLLAVKCLRIAGAVLPVEVILPTHDDYEPLLCETMLPLMNARCVDAENIFGKHRLDQMKISGYQLKSLALLASSFRNVFLMDSDSYVVTNPEPLFKSELFKMKHMLAWPDFWRRTTSPVYYQIAGINVTDEPVRHLNDVFTDINKMHLFKTEDPNFNVKKDVSFHDRGNTLIDWSSESGQLLVNKDIHFKTLLLAFYYNRDGPFGYHPLLSQGGAGEGDKETFVAAASRLNLPYYQVYKKSDGAYGFWNLLNSFEHGAIIQYDPVTDSENVVKAVNRIKHDQKEQGDQFVYDYSKYFIEGIRAEESKPLFYHCHDPKFDPYLIRERNIMFVREHGKILEKRRRVLGEDFPRGDVDLELNLWEIADDYLCRQKLHFSIFDGKDKDILCKEYIPEQLDFLRKSHDYIVEHYNPDTSRANLDGSNDVFGEKKKSEGETAATRLESDALQKAEEEKQVMENEAAEALEQVKAASAAAEEKAEQAAEH</sequence>
<keyword evidence="12" id="KW-1185">Reference proteome</keyword>
<dbReference type="AlphaFoldDB" id="A0A1E3NP28"/>
<accession>A0A1E3NP28</accession>
<dbReference type="STRING" id="763406.A0A1E3NP28"/>
<evidence type="ECO:0000256" key="9">
    <source>
        <dbReference type="ARBA" id="ARBA00023136"/>
    </source>
</evidence>
<dbReference type="EMBL" id="KV454002">
    <property type="protein sequence ID" value="ODQ47827.1"/>
    <property type="molecule type" value="Genomic_DNA"/>
</dbReference>
<dbReference type="GO" id="GO:0046354">
    <property type="term" value="P:mannan biosynthetic process"/>
    <property type="evidence" value="ECO:0007669"/>
    <property type="project" value="TreeGrafter"/>
</dbReference>
<dbReference type="OrthoDB" id="430354at2759"/>
<evidence type="ECO:0008006" key="13">
    <source>
        <dbReference type="Google" id="ProtNLM"/>
    </source>
</evidence>
<comment type="pathway">
    <text evidence="2">Protein modification; protein glycosylation.</text>
</comment>
<proteinExistence type="inferred from homology"/>
<feature type="region of interest" description="Disordered" evidence="10">
    <location>
        <begin position="663"/>
        <end position="688"/>
    </location>
</feature>
<evidence type="ECO:0000256" key="10">
    <source>
        <dbReference type="SAM" id="MobiDB-lite"/>
    </source>
</evidence>
<gene>
    <name evidence="11" type="ORF">PICMEDRAFT_15714</name>
</gene>
<name>A0A1E3NP28_9ASCO</name>
<feature type="compositionally biased region" description="Basic and acidic residues" evidence="10">
    <location>
        <begin position="88"/>
        <end position="104"/>
    </location>
</feature>
<dbReference type="PANTHER" id="PTHR31646:SF1">
    <property type="entry name" value="ALPHA-1,2-MANNOSYLTRANSFERASE MNN2"/>
    <property type="match status" value="1"/>
</dbReference>
<keyword evidence="9" id="KW-0472">Membrane</keyword>
<organism evidence="11 12">
    <name type="scientific">Pichia membranifaciens NRRL Y-2026</name>
    <dbReference type="NCBI Taxonomy" id="763406"/>
    <lineage>
        <taxon>Eukaryota</taxon>
        <taxon>Fungi</taxon>
        <taxon>Dikarya</taxon>
        <taxon>Ascomycota</taxon>
        <taxon>Saccharomycotina</taxon>
        <taxon>Pichiomycetes</taxon>
        <taxon>Pichiales</taxon>
        <taxon>Pichiaceae</taxon>
        <taxon>Pichia</taxon>
    </lineage>
</organism>
<dbReference type="RefSeq" id="XP_019018940.1">
    <property type="nucleotide sequence ID" value="XM_019160933.1"/>
</dbReference>